<protein>
    <submittedName>
        <fullName evidence="2">5-oxoprolinase</fullName>
    </submittedName>
</protein>
<organism evidence="2 3">
    <name type="scientific">Caldovatus sediminis</name>
    <dbReference type="NCBI Taxonomy" id="2041189"/>
    <lineage>
        <taxon>Bacteria</taxon>
        <taxon>Pseudomonadati</taxon>
        <taxon>Pseudomonadota</taxon>
        <taxon>Alphaproteobacteria</taxon>
        <taxon>Acetobacterales</taxon>
        <taxon>Roseomonadaceae</taxon>
        <taxon>Caldovatus</taxon>
    </lineage>
</organism>
<dbReference type="EMBL" id="BMKS01000001">
    <property type="protein sequence ID" value="GGG19479.1"/>
    <property type="molecule type" value="Genomic_DNA"/>
</dbReference>
<reference evidence="2 3" key="1">
    <citation type="journal article" date="2014" name="Int. J. Syst. Evol. Microbiol.">
        <title>Complete genome sequence of Corynebacterium casei LMG S-19264T (=DSM 44701T), isolated from a smear-ripened cheese.</title>
        <authorList>
            <consortium name="US DOE Joint Genome Institute (JGI-PGF)"/>
            <person name="Walter F."/>
            <person name="Albersmeier A."/>
            <person name="Kalinowski J."/>
            <person name="Ruckert C."/>
        </authorList>
    </citation>
    <scope>NUCLEOTIDE SEQUENCE [LARGE SCALE GENOMIC DNA]</scope>
    <source>
        <strain evidence="2 3">CGMCC 1.16330</strain>
    </source>
</reference>
<dbReference type="RefSeq" id="WP_188898010.1">
    <property type="nucleotide sequence ID" value="NZ_BMKS01000001.1"/>
</dbReference>
<dbReference type="GO" id="GO:0017168">
    <property type="term" value="F:5-oxoprolinase (ATP-hydrolyzing) activity"/>
    <property type="evidence" value="ECO:0007669"/>
    <property type="project" value="TreeGrafter"/>
</dbReference>
<dbReference type="GO" id="GO:0006749">
    <property type="term" value="P:glutathione metabolic process"/>
    <property type="evidence" value="ECO:0007669"/>
    <property type="project" value="TreeGrafter"/>
</dbReference>
<dbReference type="PANTHER" id="PTHR11365:SF23">
    <property type="entry name" value="HYPOTHETICAL 5-OXOPROLINASE (EUROFUNG)-RELATED"/>
    <property type="match status" value="1"/>
</dbReference>
<dbReference type="Proteomes" id="UP000597507">
    <property type="component" value="Unassembled WGS sequence"/>
</dbReference>
<dbReference type="PANTHER" id="PTHR11365">
    <property type="entry name" value="5-OXOPROLINASE RELATED"/>
    <property type="match status" value="1"/>
</dbReference>
<evidence type="ECO:0000313" key="2">
    <source>
        <dbReference type="EMBL" id="GGG19479.1"/>
    </source>
</evidence>
<evidence type="ECO:0000313" key="3">
    <source>
        <dbReference type="Proteomes" id="UP000597507"/>
    </source>
</evidence>
<comment type="caution">
    <text evidence="2">The sequence shown here is derived from an EMBL/GenBank/DDBJ whole genome shotgun (WGS) entry which is preliminary data.</text>
</comment>
<dbReference type="AlphaFoldDB" id="A0A8J2Z898"/>
<gene>
    <name evidence="2" type="ORF">GCM10010964_04650</name>
</gene>
<evidence type="ECO:0000259" key="1">
    <source>
        <dbReference type="Pfam" id="PF02538"/>
    </source>
</evidence>
<name>A0A8J2Z898_9PROT</name>
<dbReference type="InterPro" id="IPR045079">
    <property type="entry name" value="Oxoprolinase-like"/>
</dbReference>
<accession>A0A8J2Z898</accession>
<dbReference type="Pfam" id="PF02538">
    <property type="entry name" value="Hydantoinase_B"/>
    <property type="match status" value="1"/>
</dbReference>
<keyword evidence="3" id="KW-1185">Reference proteome</keyword>
<dbReference type="GO" id="GO:0005829">
    <property type="term" value="C:cytosol"/>
    <property type="evidence" value="ECO:0007669"/>
    <property type="project" value="TreeGrafter"/>
</dbReference>
<proteinExistence type="predicted"/>
<feature type="domain" description="Hydantoinase B/oxoprolinase" evidence="1">
    <location>
        <begin position="4"/>
        <end position="529"/>
    </location>
</feature>
<sequence>MALDPITLEVISQGLISIVREMRATVMRTAKSVAIYEAKDFSCGLFAPDAQVVAQSNDIGSHVVPMPWSVRAAMERLGEGLAPGDVLLMNDPYAGGTHLNDVTVIVPVFRDGRLVFFPAVRAHWPDVGGMVPGSMSGTATEIYQEGVRIPPLKVIEAGRLNASVLELLLANMRVPEERKGDFEAALAACRVAEARIQEMLARYGIATVEEAVRLDLDRSEARMRAAIAALPDGDYHYEDYLETFPGGRFEPLLVPLRLSIAGERMVADFTGAAPQVPVPVNSTLAVTAGSVFIAVKSVLDPALPLNQGSFRTVEVVAPPGTVLNVERPAPAGSHGEVRKRVIAAMVGALSQVAPERVAGDLCRTSFHNLIGGWDPRSRREWVHYEWSAGGNGAFREGDGPSAMATIDWGDLVTVQPSEVLETRYPLLVEESRLRTDSGGAGATRGGLSMQRRIRLRTAEGRYSVLSDGAVVPAFGVLGGRSGLPVASWIERSDGAVEEFPTPGKVGGHLMREGDAVVLRSAGGGGYGDPLLRPPERVAEDVRLGLVSAAAAAEFYGVVLAPDGVPDAAATTTRRAALRAARRPLAARPAPAEGVFARGAVSRRRLCRLHPEDAIARGLAEDLLVEMDTGRAAPLRGWVRCDPRVAPGTLPLDPIGLAILKARPGDAVEVRAVRALPA</sequence>
<dbReference type="InterPro" id="IPR003692">
    <property type="entry name" value="Hydantoinase_B"/>
</dbReference>